<organism evidence="2 3">
    <name type="scientific">Papiliotrema laurentii</name>
    <name type="common">Cryptococcus laurentii</name>
    <dbReference type="NCBI Taxonomy" id="5418"/>
    <lineage>
        <taxon>Eukaryota</taxon>
        <taxon>Fungi</taxon>
        <taxon>Dikarya</taxon>
        <taxon>Basidiomycota</taxon>
        <taxon>Agaricomycotina</taxon>
        <taxon>Tremellomycetes</taxon>
        <taxon>Tremellales</taxon>
        <taxon>Rhynchogastremaceae</taxon>
        <taxon>Papiliotrema</taxon>
    </lineage>
</organism>
<dbReference type="Proteomes" id="UP001182556">
    <property type="component" value="Unassembled WGS sequence"/>
</dbReference>
<feature type="chain" id="PRO_5041920153" evidence="1">
    <location>
        <begin position="28"/>
        <end position="73"/>
    </location>
</feature>
<dbReference type="AlphaFoldDB" id="A0AAD9FP51"/>
<dbReference type="EMBL" id="JAODAN010000005">
    <property type="protein sequence ID" value="KAK1924179.1"/>
    <property type="molecule type" value="Genomic_DNA"/>
</dbReference>
<sequence length="73" mass="8025">MFGRLTRLAVDLIAISTILAGVKKTTGFAPSTNKIKDASIRTFLETYFGLGEKVFGLICGFAVSSDYFRRTIE</sequence>
<keyword evidence="3" id="KW-1185">Reference proteome</keyword>
<evidence type="ECO:0000256" key="1">
    <source>
        <dbReference type="SAM" id="SignalP"/>
    </source>
</evidence>
<evidence type="ECO:0000313" key="2">
    <source>
        <dbReference type="EMBL" id="KAK1924179.1"/>
    </source>
</evidence>
<gene>
    <name evidence="2" type="ORF">DB88DRAFT_270070</name>
</gene>
<protein>
    <submittedName>
        <fullName evidence="2">Uncharacterized protein</fullName>
    </submittedName>
</protein>
<dbReference type="Pfam" id="PF08520">
    <property type="entry name" value="Mitofissin"/>
    <property type="match status" value="1"/>
</dbReference>
<dbReference type="GO" id="GO:0005737">
    <property type="term" value="C:cytoplasm"/>
    <property type="evidence" value="ECO:0007669"/>
    <property type="project" value="TreeGrafter"/>
</dbReference>
<feature type="signal peptide" evidence="1">
    <location>
        <begin position="1"/>
        <end position="27"/>
    </location>
</feature>
<reference evidence="2" key="1">
    <citation type="submission" date="2023-02" db="EMBL/GenBank/DDBJ databases">
        <title>Identification and recombinant expression of a fungal hydrolase from Papiliotrema laurentii that hydrolyzes apple cutin and clears colloidal polyester polyurethane.</title>
        <authorList>
            <consortium name="DOE Joint Genome Institute"/>
            <person name="Roman V.A."/>
            <person name="Bojanowski C."/>
            <person name="Crable B.R."/>
            <person name="Wagner D.N."/>
            <person name="Hung C.S."/>
            <person name="Nadeau L.J."/>
            <person name="Schratz L."/>
            <person name="Haridas S."/>
            <person name="Pangilinan J."/>
            <person name="Lipzen A."/>
            <person name="Na H."/>
            <person name="Yan M."/>
            <person name="Ng V."/>
            <person name="Grigoriev I.V."/>
            <person name="Spatafora J.W."/>
            <person name="Barlow D."/>
            <person name="Biffinger J."/>
            <person name="Kelley-Loughnane N."/>
            <person name="Varaljay V.A."/>
            <person name="Crookes-Goodson W.J."/>
        </authorList>
    </citation>
    <scope>NUCLEOTIDE SEQUENCE</scope>
    <source>
        <strain evidence="2">5307AH</strain>
    </source>
</reference>
<accession>A0AAD9FP51</accession>
<dbReference type="InterPro" id="IPR013726">
    <property type="entry name" value="Mitofissin"/>
</dbReference>
<comment type="caution">
    <text evidence="2">The sequence shown here is derived from an EMBL/GenBank/DDBJ whole genome shotgun (WGS) entry which is preliminary data.</text>
</comment>
<evidence type="ECO:0000313" key="3">
    <source>
        <dbReference type="Proteomes" id="UP001182556"/>
    </source>
</evidence>
<keyword evidence="1" id="KW-0732">Signal</keyword>
<dbReference type="PANTHER" id="PTHR28075:SF3">
    <property type="entry name" value="DUF1748-DOMAIN-CONTAINING PROTEIN"/>
    <property type="match status" value="1"/>
</dbReference>
<proteinExistence type="predicted"/>
<name>A0AAD9FP51_PAPLA</name>
<dbReference type="PANTHER" id="PTHR28075">
    <property type="entry name" value="CHROMOSOME 16, WHOLE GENOME SHOTGUN SEQUENCE"/>
    <property type="match status" value="1"/>
</dbReference>